<dbReference type="InterPro" id="IPR020563">
    <property type="entry name" value="X-over_junc_endoDNase_Mg_BS"/>
</dbReference>
<name>A0A3B0SRQ5_9ZZZZ</name>
<dbReference type="Pfam" id="PF02075">
    <property type="entry name" value="RuvC"/>
    <property type="match status" value="1"/>
</dbReference>
<accession>A0A3B0SRQ5</accession>
<dbReference type="NCBIfam" id="TIGR00228">
    <property type="entry name" value="ruvC"/>
    <property type="match status" value="1"/>
</dbReference>
<dbReference type="PRINTS" id="PR00696">
    <property type="entry name" value="RSOLVASERUVC"/>
</dbReference>
<evidence type="ECO:0000256" key="8">
    <source>
        <dbReference type="ARBA" id="ARBA00022842"/>
    </source>
</evidence>
<dbReference type="EMBL" id="UOEK01000447">
    <property type="protein sequence ID" value="VAW08178.1"/>
    <property type="molecule type" value="Genomic_DNA"/>
</dbReference>
<dbReference type="InterPro" id="IPR036397">
    <property type="entry name" value="RNaseH_sf"/>
</dbReference>
<dbReference type="InterPro" id="IPR002176">
    <property type="entry name" value="X-over_junc_endoDNase_RuvC"/>
</dbReference>
<feature type="coiled-coil region" evidence="12">
    <location>
        <begin position="38"/>
        <end position="65"/>
    </location>
</feature>
<sequence length="165" mass="17947">MFVLGIDPGLSTTGYGLVETSRGVMRAVTAGVIRTDPADQIAHRLAELERDLVGLVDEYQIDEAALETVFVNKNRQSAMSVLRASGVVLMVLGRRRLPVTEYTPSQVKASLAGFGGADKQQMQRMVQSRLNLPDLPRPADAADALAIAMCHAQSLRMNRAVERAR</sequence>
<dbReference type="EC" id="3.1.22.4" evidence="13"/>
<keyword evidence="5" id="KW-0255">Endonuclease</keyword>
<dbReference type="SUPFAM" id="SSF53098">
    <property type="entry name" value="Ribonuclease H-like"/>
    <property type="match status" value="1"/>
</dbReference>
<dbReference type="CDD" id="cd16962">
    <property type="entry name" value="RuvC"/>
    <property type="match status" value="1"/>
</dbReference>
<gene>
    <name evidence="13" type="ORF">MNBD_ACTINO02-1996</name>
</gene>
<dbReference type="AlphaFoldDB" id="A0A3B0SRQ5"/>
<organism evidence="13">
    <name type="scientific">hydrothermal vent metagenome</name>
    <dbReference type="NCBI Taxonomy" id="652676"/>
    <lineage>
        <taxon>unclassified sequences</taxon>
        <taxon>metagenomes</taxon>
        <taxon>ecological metagenomes</taxon>
    </lineage>
</organism>
<dbReference type="GO" id="GO:0006281">
    <property type="term" value="P:DNA repair"/>
    <property type="evidence" value="ECO:0007669"/>
    <property type="project" value="UniProtKB-KW"/>
</dbReference>
<dbReference type="NCBIfam" id="NF000711">
    <property type="entry name" value="PRK00039.2-1"/>
    <property type="match status" value="1"/>
</dbReference>
<evidence type="ECO:0000256" key="1">
    <source>
        <dbReference type="ARBA" id="ARBA00009518"/>
    </source>
</evidence>
<evidence type="ECO:0000256" key="6">
    <source>
        <dbReference type="ARBA" id="ARBA00022763"/>
    </source>
</evidence>
<keyword evidence="2" id="KW-0963">Cytoplasm</keyword>
<keyword evidence="3" id="KW-0540">Nuclease</keyword>
<dbReference type="PANTHER" id="PTHR30194:SF3">
    <property type="entry name" value="CROSSOVER JUNCTION ENDODEOXYRIBONUCLEASE RUVC"/>
    <property type="match status" value="1"/>
</dbReference>
<dbReference type="GO" id="GO:0006310">
    <property type="term" value="P:DNA recombination"/>
    <property type="evidence" value="ECO:0007669"/>
    <property type="project" value="UniProtKB-KW"/>
</dbReference>
<dbReference type="GO" id="GO:0003677">
    <property type="term" value="F:DNA binding"/>
    <property type="evidence" value="ECO:0007669"/>
    <property type="project" value="UniProtKB-KW"/>
</dbReference>
<keyword evidence="9" id="KW-0238">DNA-binding</keyword>
<keyword evidence="4" id="KW-0479">Metal-binding</keyword>
<dbReference type="FunFam" id="3.30.420.10:FF:000002">
    <property type="entry name" value="Crossover junction endodeoxyribonuclease RuvC"/>
    <property type="match status" value="1"/>
</dbReference>
<keyword evidence="7 13" id="KW-0378">Hydrolase</keyword>
<evidence type="ECO:0000256" key="12">
    <source>
        <dbReference type="SAM" id="Coils"/>
    </source>
</evidence>
<evidence type="ECO:0000256" key="4">
    <source>
        <dbReference type="ARBA" id="ARBA00022723"/>
    </source>
</evidence>
<evidence type="ECO:0000256" key="7">
    <source>
        <dbReference type="ARBA" id="ARBA00022801"/>
    </source>
</evidence>
<evidence type="ECO:0000256" key="2">
    <source>
        <dbReference type="ARBA" id="ARBA00022490"/>
    </source>
</evidence>
<evidence type="ECO:0000256" key="10">
    <source>
        <dbReference type="ARBA" id="ARBA00023172"/>
    </source>
</evidence>
<keyword evidence="8" id="KW-0460">Magnesium</keyword>
<dbReference type="GO" id="GO:0008821">
    <property type="term" value="F:crossover junction DNA endonuclease activity"/>
    <property type="evidence" value="ECO:0007669"/>
    <property type="project" value="InterPro"/>
</dbReference>
<reference evidence="13" key="1">
    <citation type="submission" date="2018-06" db="EMBL/GenBank/DDBJ databases">
        <authorList>
            <person name="Zhirakovskaya E."/>
        </authorList>
    </citation>
    <scope>NUCLEOTIDE SEQUENCE</scope>
</reference>
<proteinExistence type="inferred from homology"/>
<comment type="similarity">
    <text evidence="1">Belongs to the RuvC family.</text>
</comment>
<evidence type="ECO:0000313" key="13">
    <source>
        <dbReference type="EMBL" id="VAW08178.1"/>
    </source>
</evidence>
<evidence type="ECO:0000256" key="11">
    <source>
        <dbReference type="ARBA" id="ARBA00023204"/>
    </source>
</evidence>
<dbReference type="HAMAP" id="MF_00034">
    <property type="entry name" value="RuvC"/>
    <property type="match status" value="1"/>
</dbReference>
<evidence type="ECO:0000256" key="9">
    <source>
        <dbReference type="ARBA" id="ARBA00023125"/>
    </source>
</evidence>
<keyword evidence="10" id="KW-0233">DNA recombination</keyword>
<dbReference type="PROSITE" id="PS01321">
    <property type="entry name" value="RUVC"/>
    <property type="match status" value="1"/>
</dbReference>
<keyword evidence="11" id="KW-0234">DNA repair</keyword>
<dbReference type="InterPro" id="IPR012337">
    <property type="entry name" value="RNaseH-like_sf"/>
</dbReference>
<dbReference type="PANTHER" id="PTHR30194">
    <property type="entry name" value="CROSSOVER JUNCTION ENDODEOXYRIBONUCLEASE RUVC"/>
    <property type="match status" value="1"/>
</dbReference>
<evidence type="ECO:0000256" key="3">
    <source>
        <dbReference type="ARBA" id="ARBA00022722"/>
    </source>
</evidence>
<dbReference type="Gene3D" id="3.30.420.10">
    <property type="entry name" value="Ribonuclease H-like superfamily/Ribonuclease H"/>
    <property type="match status" value="1"/>
</dbReference>
<protein>
    <submittedName>
        <fullName evidence="13">Crossover junction endodeoxyribonuclease RuvC</fullName>
        <ecNumber evidence="13">3.1.22.4</ecNumber>
    </submittedName>
</protein>
<keyword evidence="6" id="KW-0227">DNA damage</keyword>
<evidence type="ECO:0000256" key="5">
    <source>
        <dbReference type="ARBA" id="ARBA00022759"/>
    </source>
</evidence>
<dbReference type="GO" id="GO:0046872">
    <property type="term" value="F:metal ion binding"/>
    <property type="evidence" value="ECO:0007669"/>
    <property type="project" value="UniProtKB-KW"/>
</dbReference>
<keyword evidence="12" id="KW-0175">Coiled coil</keyword>